<dbReference type="PANTHER" id="PTHR47331">
    <property type="entry name" value="PHD-TYPE DOMAIN-CONTAINING PROTEIN"/>
    <property type="match status" value="1"/>
</dbReference>
<dbReference type="EMBL" id="JYDU01000346">
    <property type="protein sequence ID" value="KRX86693.1"/>
    <property type="molecule type" value="Genomic_DNA"/>
</dbReference>
<comment type="caution">
    <text evidence="2">The sequence shown here is derived from an EMBL/GenBank/DDBJ whole genome shotgun (WGS) entry which is preliminary data.</text>
</comment>
<proteinExistence type="predicted"/>
<dbReference type="InterPro" id="IPR040676">
    <property type="entry name" value="DUF5641"/>
</dbReference>
<dbReference type="Proteomes" id="UP000054815">
    <property type="component" value="Unassembled WGS sequence"/>
</dbReference>
<organism evidence="2 3">
    <name type="scientific">Trichinella pseudospiralis</name>
    <name type="common">Parasitic roundworm</name>
    <dbReference type="NCBI Taxonomy" id="6337"/>
    <lineage>
        <taxon>Eukaryota</taxon>
        <taxon>Metazoa</taxon>
        <taxon>Ecdysozoa</taxon>
        <taxon>Nematoda</taxon>
        <taxon>Enoplea</taxon>
        <taxon>Dorylaimia</taxon>
        <taxon>Trichinellida</taxon>
        <taxon>Trichinellidae</taxon>
        <taxon>Trichinella</taxon>
    </lineage>
</organism>
<evidence type="ECO:0000313" key="2">
    <source>
        <dbReference type="EMBL" id="KRX86693.1"/>
    </source>
</evidence>
<gene>
    <name evidence="2" type="ORF">T4E_6357</name>
</gene>
<accession>A0A0V0XFU5</accession>
<name>A0A0V0XFU5_TRIPS</name>
<dbReference type="AlphaFoldDB" id="A0A0V0XFU5"/>
<protein>
    <recommendedName>
        <fullName evidence="1">DUF5641 domain-containing protein</fullName>
    </recommendedName>
</protein>
<dbReference type="Pfam" id="PF18701">
    <property type="entry name" value="DUF5641"/>
    <property type="match status" value="1"/>
</dbReference>
<evidence type="ECO:0000313" key="3">
    <source>
        <dbReference type="Proteomes" id="UP000054815"/>
    </source>
</evidence>
<dbReference type="PANTHER" id="PTHR47331:SF5">
    <property type="entry name" value="RIBONUCLEASE H"/>
    <property type="match status" value="1"/>
</dbReference>
<feature type="domain" description="DUF5641" evidence="1">
    <location>
        <begin position="299"/>
        <end position="342"/>
    </location>
</feature>
<dbReference type="STRING" id="6337.A0A0V0XFU5"/>
<sequence length="376" mass="43585">MKVLVQSLWTTGIDWDIPLPPWMEQRWRGWMEQLEMLPKIKIPTAWIPYPETTCWSDSRVALSWIKEAPARWKPFVANRVQEIQESASCWRYCLTKEKPAEIPSRGCLLETLINSALWLHSPPWLMQNAMAGTGETAADHQHLVAGQRAISVLTGQTDKCSLEQVKEFGIKLNSTERLKKFEPFLDQDGLLRMGGRLRRSTLPPEPNIQSSYHTITRQDRTRQGTDKILDHQRQKRGEEDNLFIAADRVTESPLFSYTGMDFAGPLFVRPECLFRSPDWEKPQRKLRNDIASGVNHLMRRWRYQQRLTIQLWKRWKQEYIPTLAPPGKWRKTGQEPKVRDIVEEFGVIRSATVKTKQGTVTRSARSLRLVEPSSGA</sequence>
<evidence type="ECO:0000259" key="1">
    <source>
        <dbReference type="Pfam" id="PF18701"/>
    </source>
</evidence>
<reference evidence="2 3" key="1">
    <citation type="submission" date="2015-01" db="EMBL/GenBank/DDBJ databases">
        <title>Evolution of Trichinella species and genotypes.</title>
        <authorList>
            <person name="Korhonen P.K."/>
            <person name="Edoardo P."/>
            <person name="Giuseppe L.R."/>
            <person name="Gasser R.B."/>
        </authorList>
    </citation>
    <scope>NUCLEOTIDE SEQUENCE [LARGE SCALE GENOMIC DNA]</scope>
    <source>
        <strain evidence="2">ISS141</strain>
    </source>
</reference>